<feature type="compositionally biased region" description="Basic and acidic residues" evidence="1">
    <location>
        <begin position="330"/>
        <end position="357"/>
    </location>
</feature>
<evidence type="ECO:0000256" key="1">
    <source>
        <dbReference type="SAM" id="MobiDB-lite"/>
    </source>
</evidence>
<accession>A0A7E4VD00</accession>
<keyword evidence="2" id="KW-0472">Membrane</keyword>
<feature type="chain" id="PRO_5028975980" evidence="3">
    <location>
        <begin position="21"/>
        <end position="389"/>
    </location>
</feature>
<organism evidence="4 5">
    <name type="scientific">Panagrellus redivivus</name>
    <name type="common">Microworm</name>
    <dbReference type="NCBI Taxonomy" id="6233"/>
    <lineage>
        <taxon>Eukaryota</taxon>
        <taxon>Metazoa</taxon>
        <taxon>Ecdysozoa</taxon>
        <taxon>Nematoda</taxon>
        <taxon>Chromadorea</taxon>
        <taxon>Rhabditida</taxon>
        <taxon>Tylenchina</taxon>
        <taxon>Panagrolaimomorpha</taxon>
        <taxon>Panagrolaimoidea</taxon>
        <taxon>Panagrolaimidae</taxon>
        <taxon>Panagrellus</taxon>
    </lineage>
</organism>
<feature type="region of interest" description="Disordered" evidence="1">
    <location>
        <begin position="230"/>
        <end position="389"/>
    </location>
</feature>
<sequence>MMQPIAKFLMFAAVICFGQAEVKLTQGMNTTVAFEGEELSIRVDNPQKTIGELFLCLKSTSDTKLGNCPEGYAVAHLYPSQAVHTFQLNRQGLVFEMGTKQSIGGKIVFDSNGQLNLILGTITNAMTVTLLNAVIPVITTTTTTTETAQKKEFDKMAMIGIICGVGGLLLFLIVGCMLLYFCWYKKRTHQPIATTVADKERRRAHDDTREIKEPLIPMLVVETPALPLAKRPLKPSATTTTTTRKTTTSTTPASEDKLQVIASKPTPRTPIVQASDLVSLTSDATQMDESVVTPKRKQTGLPEEVRSPGARHSVSISLSSNRRRSGRLQAPDRVDSLLRSEKWASRRTSSHDDHGSRQSETAPQYLRRRTDPFEGRTEGCSRVRRHRPR</sequence>
<protein>
    <submittedName>
        <fullName evidence="5">Mid2 domain-containing protein</fullName>
    </submittedName>
</protein>
<dbReference type="WBParaSite" id="Pan_g19422.t1">
    <property type="protein sequence ID" value="Pan_g19422.t1"/>
    <property type="gene ID" value="Pan_g19422"/>
</dbReference>
<feature type="compositionally biased region" description="Low complexity" evidence="1">
    <location>
        <begin position="230"/>
        <end position="251"/>
    </location>
</feature>
<keyword evidence="4" id="KW-1185">Reference proteome</keyword>
<keyword evidence="3" id="KW-0732">Signal</keyword>
<feature type="compositionally biased region" description="Polar residues" evidence="1">
    <location>
        <begin position="276"/>
        <end position="288"/>
    </location>
</feature>
<evidence type="ECO:0000313" key="5">
    <source>
        <dbReference type="WBParaSite" id="Pan_g19422.t1"/>
    </source>
</evidence>
<feature type="signal peptide" evidence="3">
    <location>
        <begin position="1"/>
        <end position="20"/>
    </location>
</feature>
<evidence type="ECO:0000313" key="4">
    <source>
        <dbReference type="Proteomes" id="UP000492821"/>
    </source>
</evidence>
<reference evidence="5" key="2">
    <citation type="submission" date="2020-10" db="UniProtKB">
        <authorList>
            <consortium name="WormBaseParasite"/>
        </authorList>
    </citation>
    <scope>IDENTIFICATION</scope>
</reference>
<evidence type="ECO:0000256" key="2">
    <source>
        <dbReference type="SAM" id="Phobius"/>
    </source>
</evidence>
<reference evidence="4" key="1">
    <citation type="journal article" date="2013" name="Genetics">
        <title>The draft genome and transcriptome of Panagrellus redivivus are shaped by the harsh demands of a free-living lifestyle.</title>
        <authorList>
            <person name="Srinivasan J."/>
            <person name="Dillman A.R."/>
            <person name="Macchietto M.G."/>
            <person name="Heikkinen L."/>
            <person name="Lakso M."/>
            <person name="Fracchia K.M."/>
            <person name="Antoshechkin I."/>
            <person name="Mortazavi A."/>
            <person name="Wong G."/>
            <person name="Sternberg P.W."/>
        </authorList>
    </citation>
    <scope>NUCLEOTIDE SEQUENCE [LARGE SCALE GENOMIC DNA]</scope>
    <source>
        <strain evidence="4">MT8872</strain>
    </source>
</reference>
<keyword evidence="2" id="KW-1133">Transmembrane helix</keyword>
<evidence type="ECO:0000256" key="3">
    <source>
        <dbReference type="SAM" id="SignalP"/>
    </source>
</evidence>
<feature type="transmembrane region" description="Helical" evidence="2">
    <location>
        <begin position="156"/>
        <end position="181"/>
    </location>
</feature>
<name>A0A7E4VD00_PANRE</name>
<keyword evidence="2" id="KW-0812">Transmembrane</keyword>
<dbReference type="Proteomes" id="UP000492821">
    <property type="component" value="Unassembled WGS sequence"/>
</dbReference>
<feature type="compositionally biased region" description="Basic and acidic residues" evidence="1">
    <location>
        <begin position="368"/>
        <end position="381"/>
    </location>
</feature>
<dbReference type="AlphaFoldDB" id="A0A7E4VD00"/>
<feature type="compositionally biased region" description="Low complexity" evidence="1">
    <location>
        <begin position="311"/>
        <end position="320"/>
    </location>
</feature>
<proteinExistence type="predicted"/>